<dbReference type="Proteomes" id="UP001418222">
    <property type="component" value="Unassembled WGS sequence"/>
</dbReference>
<accession>A0AAP0GES4</accession>
<comment type="caution">
    <text evidence="1">The sequence shown here is derived from an EMBL/GenBank/DDBJ whole genome shotgun (WGS) entry which is preliminary data.</text>
</comment>
<proteinExistence type="predicted"/>
<dbReference type="SUPFAM" id="SSF48371">
    <property type="entry name" value="ARM repeat"/>
    <property type="match status" value="1"/>
</dbReference>
<dbReference type="Gene3D" id="1.25.10.10">
    <property type="entry name" value="Leucine-rich Repeat Variant"/>
    <property type="match status" value="1"/>
</dbReference>
<dbReference type="EMBL" id="JBBWWQ010000002">
    <property type="protein sequence ID" value="KAK8954910.1"/>
    <property type="molecule type" value="Genomic_DNA"/>
</dbReference>
<evidence type="ECO:0000313" key="1">
    <source>
        <dbReference type="EMBL" id="KAK8954910.1"/>
    </source>
</evidence>
<evidence type="ECO:0000313" key="2">
    <source>
        <dbReference type="Proteomes" id="UP001418222"/>
    </source>
</evidence>
<keyword evidence="2" id="KW-1185">Reference proteome</keyword>
<sequence>MSSPPPSPEMSPRKLLSIPRHLILRLADQIRETLARTSYAPPAGSPVSVKSLLESLLPLAEVSKPIIREIIDFCLCCAALASAVGVESPSVYWIPKELSSLARSALWEISAAESFAAEHEMVAELMSEVLPELKAAVKQTIVDPDDEMFINASSRAPVASAIVAAHQFRWLVTQVVYPHLGNMCALVMPCALTTMDHWSPEVKEQGMITLIHLGKNVNAAELGWYEEAFLDVCCRNIAASDDLWSRTVEVSTLLLTCTQRKNPRSTWFELILSEMLGHLERQPFNQNRRVAWLQLIGPVFNAMGLVLLMHFHRIFPLFFQWLHSDDDETILLVLERIHEILKLTWVRKSPQLDRLFDMLILLYKEVGMRRSRDSIRNSILETLILLQKCNVSLFKTSWSKLKDDPCLDMLVSLLSSEVLEAH</sequence>
<organism evidence="1 2">
    <name type="scientific">Platanthera zijinensis</name>
    <dbReference type="NCBI Taxonomy" id="2320716"/>
    <lineage>
        <taxon>Eukaryota</taxon>
        <taxon>Viridiplantae</taxon>
        <taxon>Streptophyta</taxon>
        <taxon>Embryophyta</taxon>
        <taxon>Tracheophyta</taxon>
        <taxon>Spermatophyta</taxon>
        <taxon>Magnoliopsida</taxon>
        <taxon>Liliopsida</taxon>
        <taxon>Asparagales</taxon>
        <taxon>Orchidaceae</taxon>
        <taxon>Orchidoideae</taxon>
        <taxon>Orchideae</taxon>
        <taxon>Orchidinae</taxon>
        <taxon>Platanthera</taxon>
    </lineage>
</organism>
<dbReference type="AlphaFoldDB" id="A0AAP0GES4"/>
<gene>
    <name evidence="1" type="ORF">KSP39_PZI002099</name>
</gene>
<reference evidence="1 2" key="1">
    <citation type="journal article" date="2022" name="Nat. Plants">
        <title>Genomes of leafy and leafless Platanthera orchids illuminate the evolution of mycoheterotrophy.</title>
        <authorList>
            <person name="Li M.H."/>
            <person name="Liu K.W."/>
            <person name="Li Z."/>
            <person name="Lu H.C."/>
            <person name="Ye Q.L."/>
            <person name="Zhang D."/>
            <person name="Wang J.Y."/>
            <person name="Li Y.F."/>
            <person name="Zhong Z.M."/>
            <person name="Liu X."/>
            <person name="Yu X."/>
            <person name="Liu D.K."/>
            <person name="Tu X.D."/>
            <person name="Liu B."/>
            <person name="Hao Y."/>
            <person name="Liao X.Y."/>
            <person name="Jiang Y.T."/>
            <person name="Sun W.H."/>
            <person name="Chen J."/>
            <person name="Chen Y.Q."/>
            <person name="Ai Y."/>
            <person name="Zhai J.W."/>
            <person name="Wu S.S."/>
            <person name="Zhou Z."/>
            <person name="Hsiao Y.Y."/>
            <person name="Wu W.L."/>
            <person name="Chen Y.Y."/>
            <person name="Lin Y.F."/>
            <person name="Hsu J.L."/>
            <person name="Li C.Y."/>
            <person name="Wang Z.W."/>
            <person name="Zhao X."/>
            <person name="Zhong W.Y."/>
            <person name="Ma X.K."/>
            <person name="Ma L."/>
            <person name="Huang J."/>
            <person name="Chen G.Z."/>
            <person name="Huang M.Z."/>
            <person name="Huang L."/>
            <person name="Peng D.H."/>
            <person name="Luo Y.B."/>
            <person name="Zou S.Q."/>
            <person name="Chen S.P."/>
            <person name="Lan S."/>
            <person name="Tsai W.C."/>
            <person name="Van de Peer Y."/>
            <person name="Liu Z.J."/>
        </authorList>
    </citation>
    <scope>NUCLEOTIDE SEQUENCE [LARGE SCALE GENOMIC DNA]</scope>
    <source>
        <strain evidence="1">Lor287</strain>
    </source>
</reference>
<dbReference type="PANTHER" id="PTHR14873:SF1">
    <property type="entry name" value="OS06G0694100 PROTEIN"/>
    <property type="match status" value="1"/>
</dbReference>
<dbReference type="InterPro" id="IPR011989">
    <property type="entry name" value="ARM-like"/>
</dbReference>
<evidence type="ECO:0008006" key="3">
    <source>
        <dbReference type="Google" id="ProtNLM"/>
    </source>
</evidence>
<name>A0AAP0GES4_9ASPA</name>
<dbReference type="PANTHER" id="PTHR14873">
    <property type="entry name" value="OS06G0694100 PROTEIN"/>
    <property type="match status" value="1"/>
</dbReference>
<protein>
    <recommendedName>
        <fullName evidence="3">ARM repeat superfamily protein</fullName>
    </recommendedName>
</protein>
<dbReference type="InterPro" id="IPR016024">
    <property type="entry name" value="ARM-type_fold"/>
</dbReference>